<dbReference type="EMBL" id="JAAIWM010000001">
    <property type="protein sequence ID" value="NEY70358.1"/>
    <property type="molecule type" value="Genomic_DNA"/>
</dbReference>
<organism evidence="1 2">
    <name type="scientific">Bacillus mesophilus</name>
    <dbReference type="NCBI Taxonomy" id="1808955"/>
    <lineage>
        <taxon>Bacteria</taxon>
        <taxon>Bacillati</taxon>
        <taxon>Bacillota</taxon>
        <taxon>Bacilli</taxon>
        <taxon>Bacillales</taxon>
        <taxon>Bacillaceae</taxon>
        <taxon>Bacillus</taxon>
    </lineage>
</organism>
<protein>
    <submittedName>
        <fullName evidence="1">Uncharacterized protein</fullName>
    </submittedName>
</protein>
<gene>
    <name evidence="1" type="ORF">G4D63_01265</name>
</gene>
<name>A0A6M0Q5H3_9BACI</name>
<comment type="caution">
    <text evidence="1">The sequence shown here is derived from an EMBL/GenBank/DDBJ whole genome shotgun (WGS) entry which is preliminary data.</text>
</comment>
<keyword evidence="2" id="KW-1185">Reference proteome</keyword>
<dbReference type="AlphaFoldDB" id="A0A6M0Q5H3"/>
<reference evidence="1 2" key="1">
    <citation type="submission" date="2020-02" db="EMBL/GenBank/DDBJ databases">
        <title>Bacillus aquiflavi sp. nov., isolated from yellow water of strong flavor Chinese baijiu in Yibin region of China.</title>
        <authorList>
            <person name="Xie J."/>
        </authorList>
    </citation>
    <scope>NUCLEOTIDE SEQUENCE [LARGE SCALE GENOMIC DNA]</scope>
    <source>
        <strain evidence="1 2">SA4</strain>
    </source>
</reference>
<accession>A0A6M0Q5H3</accession>
<dbReference type="RefSeq" id="WP_163176894.1">
    <property type="nucleotide sequence ID" value="NZ_JAAIWM010000001.1"/>
</dbReference>
<evidence type="ECO:0000313" key="2">
    <source>
        <dbReference type="Proteomes" id="UP000481043"/>
    </source>
</evidence>
<proteinExistence type="predicted"/>
<evidence type="ECO:0000313" key="1">
    <source>
        <dbReference type="EMBL" id="NEY70358.1"/>
    </source>
</evidence>
<dbReference type="Proteomes" id="UP000481043">
    <property type="component" value="Unassembled WGS sequence"/>
</dbReference>
<sequence>MNLEIIWDVFLETLVQHSAIQSARKQNYSGIPFLYVEINEETTQKDLEQLLKTASAQVMKGKRLHVETIFVRQESSLYVYRHRFYVPQEKMFCCGNICVDCIRLK</sequence>